<evidence type="ECO:0000256" key="5">
    <source>
        <dbReference type="ARBA" id="ARBA00022839"/>
    </source>
</evidence>
<name>A0A7C4PR04_9CHLR</name>
<dbReference type="GO" id="GO:0006310">
    <property type="term" value="P:DNA recombination"/>
    <property type="evidence" value="ECO:0007669"/>
    <property type="project" value="InterPro"/>
</dbReference>
<dbReference type="InterPro" id="IPR003156">
    <property type="entry name" value="DHHA1_dom"/>
</dbReference>
<dbReference type="Gene3D" id="3.10.310.30">
    <property type="match status" value="1"/>
</dbReference>
<keyword evidence="3" id="KW-0540">Nuclease</keyword>
<feature type="domain" description="DHHA1" evidence="7">
    <location>
        <begin position="347"/>
        <end position="434"/>
    </location>
</feature>
<sequence length="770" mass="84064">MAHWVTPPSIQPSPALTETLNGQTFLAGLLARRGFTDPSLALTFLDPQHYTPSPPDSLPGMDTACSRIETAVRRGERIWVWGDFDVDGQTSTAVLVSALRLLGGEVKFHIPVRATESHGVNLPHLQTILAEGADLLITCDTGITAHEALEYARKQGLDVIVTDHHLPGETLPPALAHLTPRLLPPGHPLEHLPGVGVAYKLIEALFQRARRPHLAGEWLDLVALGIVADVARQVGDTRYLLQRGLQSLRETQRPGLRAIFRLAELHPSLLNEEHIGFAIAPRLNALGRLGDANPAVELLTTPDEERALQMAEKLEWLNTERQLLTRQVVQAAIQQLERDAAHLSAPAIVLSNPEWPAGILGIAASALVERYHRPVILLTTPPGQLARGSARSVEGIDITACIATQASILRSFGGHPMAAGLSLEPESLPAFRRGFFRAVEKVIQQMGGVPEPALALEGDLRLDDLSLELVTQIERLAPFGPANPPPVFAIRNLSIVETRPIGRDHEHLRLVVQDRSGRQQAVLWWNGANLPQPENRFDLACLIRASNYRGEPEIQLEWVDFAPVSEESLALTGAPVTLIDLRAEPHPRSLVEMLRTRDKAIIWAEGEARDRLGGLARYDLSPAETLIIWTAPPGRPELMKVIRQVQPRQVVLVGLPAETDDIEAFLNRLAGLVKFLLGQGNGRAPASLERLAGAAAQRESVVRLGLRWLAARGNILLEENGEGQLTVTRGPGEPQGDSEALLHPIKAILAETAAYRQFFRSAPLEALGIE</sequence>
<dbReference type="SUPFAM" id="SSF64182">
    <property type="entry name" value="DHH phosphoesterases"/>
    <property type="match status" value="1"/>
</dbReference>
<evidence type="ECO:0000256" key="1">
    <source>
        <dbReference type="ARBA" id="ARBA00005915"/>
    </source>
</evidence>
<reference evidence="9" key="1">
    <citation type="journal article" date="2020" name="mSystems">
        <title>Genome- and Community-Level Interaction Insights into Carbon Utilization and Element Cycling Functions of Hydrothermarchaeota in Hydrothermal Sediment.</title>
        <authorList>
            <person name="Zhou Z."/>
            <person name="Liu Y."/>
            <person name="Xu W."/>
            <person name="Pan J."/>
            <person name="Luo Z.H."/>
            <person name="Li M."/>
        </authorList>
    </citation>
    <scope>NUCLEOTIDE SEQUENCE [LARGE SCALE GENOMIC DNA]</scope>
    <source>
        <strain evidence="9">SpSt-573</strain>
    </source>
</reference>
<dbReference type="EMBL" id="DSYK01000111">
    <property type="protein sequence ID" value="HGS20650.1"/>
    <property type="molecule type" value="Genomic_DNA"/>
</dbReference>
<dbReference type="GO" id="GO:0003676">
    <property type="term" value="F:nucleic acid binding"/>
    <property type="evidence" value="ECO:0007669"/>
    <property type="project" value="InterPro"/>
</dbReference>
<dbReference type="InterPro" id="IPR051673">
    <property type="entry name" value="SSDNA_exonuclease_RecJ"/>
</dbReference>
<evidence type="ECO:0000256" key="3">
    <source>
        <dbReference type="ARBA" id="ARBA00022722"/>
    </source>
</evidence>
<dbReference type="InterPro" id="IPR001667">
    <property type="entry name" value="DDH_dom"/>
</dbReference>
<evidence type="ECO:0000259" key="6">
    <source>
        <dbReference type="Pfam" id="PF01368"/>
    </source>
</evidence>
<gene>
    <name evidence="9" type="primary">recJ</name>
    <name evidence="9" type="ORF">ENT37_02145</name>
</gene>
<comment type="similarity">
    <text evidence="1">Belongs to the RecJ family.</text>
</comment>
<proteinExistence type="inferred from homology"/>
<dbReference type="NCBIfam" id="TIGR00644">
    <property type="entry name" value="recJ"/>
    <property type="match status" value="1"/>
</dbReference>
<organism evidence="9">
    <name type="scientific">Anaerolinea thermolimosa</name>
    <dbReference type="NCBI Taxonomy" id="229919"/>
    <lineage>
        <taxon>Bacteria</taxon>
        <taxon>Bacillati</taxon>
        <taxon>Chloroflexota</taxon>
        <taxon>Anaerolineae</taxon>
        <taxon>Anaerolineales</taxon>
        <taxon>Anaerolineaceae</taxon>
        <taxon>Anaerolinea</taxon>
    </lineage>
</organism>
<evidence type="ECO:0000259" key="8">
    <source>
        <dbReference type="Pfam" id="PF17768"/>
    </source>
</evidence>
<evidence type="ECO:0000256" key="4">
    <source>
        <dbReference type="ARBA" id="ARBA00022801"/>
    </source>
</evidence>
<protein>
    <recommendedName>
        <fullName evidence="2">Single-stranded-DNA-specific exonuclease RecJ</fullName>
    </recommendedName>
</protein>
<keyword evidence="4" id="KW-0378">Hydrolase</keyword>
<dbReference type="InterPro" id="IPR041122">
    <property type="entry name" value="RecJ_OB"/>
</dbReference>
<dbReference type="Pfam" id="PF17768">
    <property type="entry name" value="RecJ_OB"/>
    <property type="match status" value="1"/>
</dbReference>
<dbReference type="PANTHER" id="PTHR30255:SF2">
    <property type="entry name" value="SINGLE-STRANDED-DNA-SPECIFIC EXONUCLEASE RECJ"/>
    <property type="match status" value="1"/>
</dbReference>
<evidence type="ECO:0000313" key="9">
    <source>
        <dbReference type="EMBL" id="HGS20650.1"/>
    </source>
</evidence>
<dbReference type="Pfam" id="PF02272">
    <property type="entry name" value="DHHA1"/>
    <property type="match status" value="1"/>
</dbReference>
<feature type="domain" description="RecJ OB" evidence="8">
    <location>
        <begin position="457"/>
        <end position="560"/>
    </location>
</feature>
<dbReference type="InterPro" id="IPR004610">
    <property type="entry name" value="RecJ"/>
</dbReference>
<dbReference type="Gene3D" id="3.90.1640.30">
    <property type="match status" value="1"/>
</dbReference>
<keyword evidence="5 9" id="KW-0269">Exonuclease</keyword>
<dbReference type="GO" id="GO:0006281">
    <property type="term" value="P:DNA repair"/>
    <property type="evidence" value="ECO:0007669"/>
    <property type="project" value="InterPro"/>
</dbReference>
<dbReference type="PANTHER" id="PTHR30255">
    <property type="entry name" value="SINGLE-STRANDED-DNA-SPECIFIC EXONUCLEASE RECJ"/>
    <property type="match status" value="1"/>
</dbReference>
<evidence type="ECO:0000256" key="2">
    <source>
        <dbReference type="ARBA" id="ARBA00019841"/>
    </source>
</evidence>
<evidence type="ECO:0000259" key="7">
    <source>
        <dbReference type="Pfam" id="PF02272"/>
    </source>
</evidence>
<feature type="domain" description="DDH" evidence="6">
    <location>
        <begin position="77"/>
        <end position="226"/>
    </location>
</feature>
<dbReference type="InterPro" id="IPR038763">
    <property type="entry name" value="DHH_sf"/>
</dbReference>
<accession>A0A7C4PR04</accession>
<dbReference type="GO" id="GO:0008409">
    <property type="term" value="F:5'-3' exonuclease activity"/>
    <property type="evidence" value="ECO:0007669"/>
    <property type="project" value="InterPro"/>
</dbReference>
<comment type="caution">
    <text evidence="9">The sequence shown here is derived from an EMBL/GenBank/DDBJ whole genome shotgun (WGS) entry which is preliminary data.</text>
</comment>
<dbReference type="AlphaFoldDB" id="A0A7C4PR04"/>
<dbReference type="Pfam" id="PF01368">
    <property type="entry name" value="DHH"/>
    <property type="match status" value="1"/>
</dbReference>